<feature type="domain" description="Glycosyltransferase 2-like" evidence="1">
    <location>
        <begin position="12"/>
        <end position="136"/>
    </location>
</feature>
<dbReference type="PANTHER" id="PTHR43685">
    <property type="entry name" value="GLYCOSYLTRANSFERASE"/>
    <property type="match status" value="1"/>
</dbReference>
<dbReference type="InterPro" id="IPR050834">
    <property type="entry name" value="Glycosyltransf_2"/>
</dbReference>
<dbReference type="InterPro" id="IPR029044">
    <property type="entry name" value="Nucleotide-diphossugar_trans"/>
</dbReference>
<proteinExistence type="predicted"/>
<accession>A0ABX2G0A6</accession>
<keyword evidence="3" id="KW-1185">Reference proteome</keyword>
<comment type="caution">
    <text evidence="2">The sequence shown here is derived from an EMBL/GenBank/DDBJ whole genome shotgun (WGS) entry which is preliminary data.</text>
</comment>
<dbReference type="Proteomes" id="UP001516061">
    <property type="component" value="Unassembled WGS sequence"/>
</dbReference>
<protein>
    <submittedName>
        <fullName evidence="2">Glycosyltransferase involved in cell wall biosynthesis</fullName>
    </submittedName>
</protein>
<dbReference type="Pfam" id="PF00535">
    <property type="entry name" value="Glycos_transf_2"/>
    <property type="match status" value="1"/>
</dbReference>
<dbReference type="PANTHER" id="PTHR43685:SF2">
    <property type="entry name" value="GLYCOSYLTRANSFERASE 2-LIKE DOMAIN-CONTAINING PROTEIN"/>
    <property type="match status" value="1"/>
</dbReference>
<reference evidence="2 3" key="1">
    <citation type="submission" date="2020-05" db="EMBL/GenBank/DDBJ databases">
        <title>Genomic Encyclopedia of Type Strains, Phase IV (KMG-V): Genome sequencing to study the core and pangenomes of soil and plant-associated prokaryotes.</title>
        <authorList>
            <person name="Whitman W."/>
        </authorList>
    </citation>
    <scope>NUCLEOTIDE SEQUENCE [LARGE SCALE GENOMIC DNA]</scope>
    <source>
        <strain evidence="2 3">C29</strain>
    </source>
</reference>
<sequence length="395" mass="43519">MSSVPGPAPTISIVLPAYNRADTIDRALDSVQAQTRDDWELVVVDDGSKDDTADRVAARGDARIRLIRQPNGGVASARNTALAASRGRLITFLDSDDAWLPDFLALTAGFLEAEPDRQFVLTEFDQDRGDGRPIRPNIDGIEMYAAFARSIGSFALAMPDGESDTYLRVYATREPLGDWARPALQARGQASAWLYRGDLFPAMRWGYLAWLPATMMTRHALETIGPFRTGVRTAEDYLFLGRLAQSFPASLVGLVAARKHERGVDASRLGQEHLATGANAFAFELNKMTHFRELYADEFARDPELALILRHYQLYTGLSGLMAGRRREAMPHLRAAACWKPHLRRAWALLALAHLLPSDRLMQRTMQAGVLATGVLERLASGEMTLAELAGKLAG</sequence>
<gene>
    <name evidence="2" type="ORF">HNQ01_001455</name>
</gene>
<dbReference type="InterPro" id="IPR001173">
    <property type="entry name" value="Glyco_trans_2-like"/>
</dbReference>
<dbReference type="Gene3D" id="3.90.550.10">
    <property type="entry name" value="Spore Coat Polysaccharide Biosynthesis Protein SpsA, Chain A"/>
    <property type="match status" value="1"/>
</dbReference>
<evidence type="ECO:0000313" key="3">
    <source>
        <dbReference type="Proteomes" id="UP001516061"/>
    </source>
</evidence>
<evidence type="ECO:0000313" key="2">
    <source>
        <dbReference type="EMBL" id="NRT55725.1"/>
    </source>
</evidence>
<organism evidence="2 3">
    <name type="scientific">Sphaerotilus uruguayifluvii</name>
    <dbReference type="NCBI Taxonomy" id="2735897"/>
    <lineage>
        <taxon>Bacteria</taxon>
        <taxon>Pseudomonadati</taxon>
        <taxon>Pseudomonadota</taxon>
        <taxon>Betaproteobacteria</taxon>
        <taxon>Burkholderiales</taxon>
        <taxon>Sphaerotilaceae</taxon>
        <taxon>Sphaerotilus</taxon>
    </lineage>
</organism>
<dbReference type="EMBL" id="JABSNM010000005">
    <property type="protein sequence ID" value="NRT55725.1"/>
    <property type="molecule type" value="Genomic_DNA"/>
</dbReference>
<evidence type="ECO:0000259" key="1">
    <source>
        <dbReference type="Pfam" id="PF00535"/>
    </source>
</evidence>
<dbReference type="SUPFAM" id="SSF53448">
    <property type="entry name" value="Nucleotide-diphospho-sugar transferases"/>
    <property type="match status" value="1"/>
</dbReference>
<dbReference type="RefSeq" id="WP_173804695.1">
    <property type="nucleotide sequence ID" value="NZ_JABSNM010000005.1"/>
</dbReference>
<name>A0ABX2G0A6_9BURK</name>
<dbReference type="CDD" id="cd00761">
    <property type="entry name" value="Glyco_tranf_GTA_type"/>
    <property type="match status" value="1"/>
</dbReference>